<dbReference type="AlphaFoldDB" id="A0A4V3DCX3"/>
<dbReference type="Proteomes" id="UP000295292">
    <property type="component" value="Unassembled WGS sequence"/>
</dbReference>
<organism evidence="2 3">
    <name type="scientific">Sphingobacterium yanglingense</name>
    <dbReference type="NCBI Taxonomy" id="1437280"/>
    <lineage>
        <taxon>Bacteria</taxon>
        <taxon>Pseudomonadati</taxon>
        <taxon>Bacteroidota</taxon>
        <taxon>Sphingobacteriia</taxon>
        <taxon>Sphingobacteriales</taxon>
        <taxon>Sphingobacteriaceae</taxon>
        <taxon>Sphingobacterium</taxon>
    </lineage>
</organism>
<dbReference type="SUPFAM" id="SSF46565">
    <property type="entry name" value="Chaperone J-domain"/>
    <property type="match status" value="1"/>
</dbReference>
<sequence>MKYFKDCNTLEEVRKLYRKLAFENHPDKGGNTATMQEINKEYAYISAKIISGQYSSAEETDREMNYSHEYREVIEKIINLPDIIIELVAHWIWVTGKTKPVRQQLKEAGFYFASKKEAWYYRSELFKVSRGGRKSLDEIRGKYGSSIINSDSDKNKKIVNAK</sequence>
<gene>
    <name evidence="2" type="ORF">CLV99_4270</name>
</gene>
<protein>
    <recommendedName>
        <fullName evidence="1">J domain-containing protein</fullName>
    </recommendedName>
</protein>
<dbReference type="InterPro" id="IPR001623">
    <property type="entry name" value="DnaJ_domain"/>
</dbReference>
<dbReference type="InterPro" id="IPR036869">
    <property type="entry name" value="J_dom_sf"/>
</dbReference>
<evidence type="ECO:0000313" key="3">
    <source>
        <dbReference type="Proteomes" id="UP000295292"/>
    </source>
</evidence>
<proteinExistence type="predicted"/>
<reference evidence="2 3" key="1">
    <citation type="submission" date="2019-03" db="EMBL/GenBank/DDBJ databases">
        <title>Genomic Encyclopedia of Archaeal and Bacterial Type Strains, Phase II (KMG-II): from individual species to whole genera.</title>
        <authorList>
            <person name="Goeker M."/>
        </authorList>
    </citation>
    <scope>NUCLEOTIDE SEQUENCE [LARGE SCALE GENOMIC DNA]</scope>
    <source>
        <strain evidence="2 3">DSM 28353</strain>
    </source>
</reference>
<dbReference type="OrthoDB" id="9775658at2"/>
<feature type="domain" description="J" evidence="1">
    <location>
        <begin position="1"/>
        <end position="78"/>
    </location>
</feature>
<keyword evidence="3" id="KW-1185">Reference proteome</keyword>
<evidence type="ECO:0000313" key="2">
    <source>
        <dbReference type="EMBL" id="TDQ73833.1"/>
    </source>
</evidence>
<evidence type="ECO:0000259" key="1">
    <source>
        <dbReference type="PROSITE" id="PS50076"/>
    </source>
</evidence>
<dbReference type="PROSITE" id="PS50076">
    <property type="entry name" value="DNAJ_2"/>
    <property type="match status" value="1"/>
</dbReference>
<dbReference type="CDD" id="cd06257">
    <property type="entry name" value="DnaJ"/>
    <property type="match status" value="1"/>
</dbReference>
<dbReference type="Gene3D" id="1.10.287.110">
    <property type="entry name" value="DnaJ domain"/>
    <property type="match status" value="1"/>
</dbReference>
<name>A0A4V3DCX3_9SPHI</name>
<dbReference type="RefSeq" id="WP_133586410.1">
    <property type="nucleotide sequence ID" value="NZ_SNYV01000018.1"/>
</dbReference>
<comment type="caution">
    <text evidence="2">The sequence shown here is derived from an EMBL/GenBank/DDBJ whole genome shotgun (WGS) entry which is preliminary data.</text>
</comment>
<accession>A0A4V3DCX3</accession>
<dbReference type="EMBL" id="SNYV01000018">
    <property type="protein sequence ID" value="TDQ73833.1"/>
    <property type="molecule type" value="Genomic_DNA"/>
</dbReference>